<gene>
    <name evidence="1" type="ORF">ACIOWJ_18905</name>
</gene>
<reference evidence="1 2" key="1">
    <citation type="submission" date="2024-10" db="EMBL/GenBank/DDBJ databases">
        <title>The Natural Products Discovery Center: Release of the First 8490 Sequenced Strains for Exploring Actinobacteria Biosynthetic Diversity.</title>
        <authorList>
            <person name="Kalkreuter E."/>
            <person name="Kautsar S.A."/>
            <person name="Yang D."/>
            <person name="Bader C.D."/>
            <person name="Teijaro C.N."/>
            <person name="Fluegel L."/>
            <person name="Davis C.M."/>
            <person name="Simpson J.R."/>
            <person name="Lauterbach L."/>
            <person name="Steele A.D."/>
            <person name="Gui C."/>
            <person name="Meng S."/>
            <person name="Li G."/>
            <person name="Viehrig K."/>
            <person name="Ye F."/>
            <person name="Su P."/>
            <person name="Kiefer A.F."/>
            <person name="Nichols A."/>
            <person name="Cepeda A.J."/>
            <person name="Yan W."/>
            <person name="Fan B."/>
            <person name="Jiang Y."/>
            <person name="Adhikari A."/>
            <person name="Zheng C.-J."/>
            <person name="Schuster L."/>
            <person name="Cowan T.M."/>
            <person name="Smanski M.J."/>
            <person name="Chevrette M.G."/>
            <person name="De Carvalho L.P.S."/>
            <person name="Shen B."/>
        </authorList>
    </citation>
    <scope>NUCLEOTIDE SEQUENCE [LARGE SCALE GENOMIC DNA]</scope>
    <source>
        <strain evidence="1 2">NPDC087581</strain>
    </source>
</reference>
<organism evidence="1 2">
    <name type="scientific">Pseudomonas sivasensis</name>
    <dbReference type="NCBI Taxonomy" id="1880678"/>
    <lineage>
        <taxon>Bacteria</taxon>
        <taxon>Pseudomonadati</taxon>
        <taxon>Pseudomonadota</taxon>
        <taxon>Gammaproteobacteria</taxon>
        <taxon>Pseudomonadales</taxon>
        <taxon>Pseudomonadaceae</taxon>
        <taxon>Pseudomonas</taxon>
    </lineage>
</organism>
<dbReference type="RefSeq" id="WP_401382645.1">
    <property type="nucleotide sequence ID" value="NZ_JBIUWZ010000029.1"/>
</dbReference>
<proteinExistence type="predicted"/>
<name>A0ABW8E647_9PSED</name>
<dbReference type="Proteomes" id="UP001617213">
    <property type="component" value="Unassembled WGS sequence"/>
</dbReference>
<dbReference type="EMBL" id="JBIUWZ010000029">
    <property type="protein sequence ID" value="MFJ2680144.1"/>
    <property type="molecule type" value="Genomic_DNA"/>
</dbReference>
<comment type="caution">
    <text evidence="1">The sequence shown here is derived from an EMBL/GenBank/DDBJ whole genome shotgun (WGS) entry which is preliminary data.</text>
</comment>
<evidence type="ECO:0000313" key="2">
    <source>
        <dbReference type="Proteomes" id="UP001617213"/>
    </source>
</evidence>
<accession>A0ABW8E647</accession>
<dbReference type="SUPFAM" id="SSF56349">
    <property type="entry name" value="DNA breaking-rejoining enzymes"/>
    <property type="match status" value="1"/>
</dbReference>
<evidence type="ECO:0000313" key="1">
    <source>
        <dbReference type="EMBL" id="MFJ2680144.1"/>
    </source>
</evidence>
<dbReference type="InterPro" id="IPR011010">
    <property type="entry name" value="DNA_brk_join_enz"/>
</dbReference>
<evidence type="ECO:0008006" key="3">
    <source>
        <dbReference type="Google" id="ProtNLM"/>
    </source>
</evidence>
<protein>
    <recommendedName>
        <fullName evidence="3">Tyr recombinase domain-containing protein</fullName>
    </recommendedName>
</protein>
<sequence length="168" mass="18423">MPKAIVIEDEQLQHAVKVTKVSSPEDGNHDAALLLTCFGTGMTVTEICRLRMSDYLTESCTVLIDFEVRVEIAYNHRSRPLCWTSKKLTNADSLTQMKIGVLLCTKLSMNDGSPTQGRQRATIQLGSDSSGTFIFESDKPPSSNDNGCAPEVCGRGCFRSQTVWLGES</sequence>
<keyword evidence="2" id="KW-1185">Reference proteome</keyword>